<feature type="transmembrane region" description="Helical" evidence="7">
    <location>
        <begin position="320"/>
        <end position="351"/>
    </location>
</feature>
<dbReference type="Proteomes" id="UP000197065">
    <property type="component" value="Unassembled WGS sequence"/>
</dbReference>
<dbReference type="InterPro" id="IPR051447">
    <property type="entry name" value="Lipoprotein-release_system"/>
</dbReference>
<dbReference type="PANTHER" id="PTHR30489:SF0">
    <property type="entry name" value="LIPOPROTEIN-RELEASING SYSTEM TRANSMEMBRANE PROTEIN LOLE"/>
    <property type="match status" value="1"/>
</dbReference>
<evidence type="ECO:0000313" key="9">
    <source>
        <dbReference type="EMBL" id="SNB55730.1"/>
    </source>
</evidence>
<dbReference type="GO" id="GO:0098797">
    <property type="term" value="C:plasma membrane protein complex"/>
    <property type="evidence" value="ECO:0007669"/>
    <property type="project" value="TreeGrafter"/>
</dbReference>
<evidence type="ECO:0000313" key="10">
    <source>
        <dbReference type="Proteomes" id="UP000197065"/>
    </source>
</evidence>
<keyword evidence="6 7" id="KW-0472">Membrane</keyword>
<dbReference type="EMBL" id="FYEH01000001">
    <property type="protein sequence ID" value="SNB55730.1"/>
    <property type="molecule type" value="Genomic_DNA"/>
</dbReference>
<dbReference type="OrthoDB" id="5410375at2"/>
<reference evidence="9 10" key="1">
    <citation type="submission" date="2017-06" db="EMBL/GenBank/DDBJ databases">
        <authorList>
            <person name="Kim H.J."/>
            <person name="Triplett B.A."/>
        </authorList>
    </citation>
    <scope>NUCLEOTIDE SEQUENCE [LARGE SCALE GENOMIC DNA]</scope>
    <source>
        <strain evidence="9 10">B29T1</strain>
    </source>
</reference>
<keyword evidence="4 7" id="KW-0812">Transmembrane</keyword>
<comment type="subcellular location">
    <subcellularLocation>
        <location evidence="1">Cell membrane</location>
        <topology evidence="1">Multi-pass membrane protein</topology>
    </subcellularLocation>
</comment>
<keyword evidence="3" id="KW-1003">Cell membrane</keyword>
<accession>A0A212Q8V8</accession>
<dbReference type="InterPro" id="IPR003838">
    <property type="entry name" value="ABC3_permease_C"/>
</dbReference>
<evidence type="ECO:0000256" key="2">
    <source>
        <dbReference type="ARBA" id="ARBA00005236"/>
    </source>
</evidence>
<feature type="transmembrane region" description="Helical" evidence="7">
    <location>
        <begin position="371"/>
        <end position="389"/>
    </location>
</feature>
<keyword evidence="5 7" id="KW-1133">Transmembrane helix</keyword>
<comment type="similarity">
    <text evidence="2">Belongs to the ABC-4 integral membrane protein family. LolC/E subfamily.</text>
</comment>
<dbReference type="Pfam" id="PF02687">
    <property type="entry name" value="FtsX"/>
    <property type="match status" value="1"/>
</dbReference>
<feature type="transmembrane region" description="Helical" evidence="7">
    <location>
        <begin position="277"/>
        <end position="299"/>
    </location>
</feature>
<evidence type="ECO:0000256" key="6">
    <source>
        <dbReference type="ARBA" id="ARBA00023136"/>
    </source>
</evidence>
<evidence type="ECO:0000256" key="4">
    <source>
        <dbReference type="ARBA" id="ARBA00022692"/>
    </source>
</evidence>
<proteinExistence type="inferred from homology"/>
<organism evidence="9 10">
    <name type="scientific">Arboricoccus pini</name>
    <dbReference type="NCBI Taxonomy" id="1963835"/>
    <lineage>
        <taxon>Bacteria</taxon>
        <taxon>Pseudomonadati</taxon>
        <taxon>Pseudomonadota</taxon>
        <taxon>Alphaproteobacteria</taxon>
        <taxon>Geminicoccales</taxon>
        <taxon>Geminicoccaceae</taxon>
        <taxon>Arboricoccus</taxon>
    </lineage>
</organism>
<evidence type="ECO:0000256" key="7">
    <source>
        <dbReference type="SAM" id="Phobius"/>
    </source>
</evidence>
<protein>
    <submittedName>
        <fullName evidence="9">Putative ABC transport system permease protein</fullName>
    </submittedName>
</protein>
<dbReference type="GO" id="GO:0044874">
    <property type="term" value="P:lipoprotein localization to outer membrane"/>
    <property type="evidence" value="ECO:0007669"/>
    <property type="project" value="TreeGrafter"/>
</dbReference>
<evidence type="ECO:0000256" key="5">
    <source>
        <dbReference type="ARBA" id="ARBA00022989"/>
    </source>
</evidence>
<dbReference type="PANTHER" id="PTHR30489">
    <property type="entry name" value="LIPOPROTEIN-RELEASING SYSTEM TRANSMEMBRANE PROTEIN LOLE"/>
    <property type="match status" value="1"/>
</dbReference>
<evidence type="ECO:0000256" key="1">
    <source>
        <dbReference type="ARBA" id="ARBA00004651"/>
    </source>
</evidence>
<keyword evidence="10" id="KW-1185">Reference proteome</keyword>
<name>A0A212Q8V8_9PROT</name>
<gene>
    <name evidence="9" type="ORF">SAMN07250955_101498</name>
</gene>
<evidence type="ECO:0000256" key="3">
    <source>
        <dbReference type="ARBA" id="ARBA00022475"/>
    </source>
</evidence>
<evidence type="ECO:0000259" key="8">
    <source>
        <dbReference type="Pfam" id="PF02687"/>
    </source>
</evidence>
<dbReference type="AlphaFoldDB" id="A0A212Q8V8"/>
<feature type="transmembrane region" description="Helical" evidence="7">
    <location>
        <begin position="21"/>
        <end position="42"/>
    </location>
</feature>
<sequence length="407" mass="43276">MLRPFQILKLALADLLDEWPVSLAACLAITAVVAPMLVILGLREGIVGQIFASLRADPAIRLVTLDATGSARFDDYWFTTHRAWPEVGFLHPATRFAAAQGAVAKEDDATHEERASLLPSDVGDPVFPPSSPSLADPFAVKLSADLADRLGVAKGDRLRLVVERQVAGGRLEPIVLTLTTTEIAPSASFGGRAVFARFDLLMAIEDFRDGFTVPLLNVTTGQPATPRSYYPNFRLYARDLQSVEPLVQKLRAEGLSVSAQTARIASAINLDTNLTSVVQALAILGILGLGGGLAAIQWSMAARKRRTIALFGLMGFPRSWLIGFPTAQALLVGLAGGALTIVAALAFAYWINAHLAASLGAAGRACVLTPGLMGGCLLVILTLSILPALRIGWKFATLEPAHEIREA</sequence>
<dbReference type="RefSeq" id="WP_088559782.1">
    <property type="nucleotide sequence ID" value="NZ_FYEH01000001.1"/>
</dbReference>
<feature type="domain" description="ABC3 transporter permease C-terminal" evidence="8">
    <location>
        <begin position="281"/>
        <end position="400"/>
    </location>
</feature>